<dbReference type="InterPro" id="IPR001853">
    <property type="entry name" value="DSBA-like_thioredoxin_dom"/>
</dbReference>
<dbReference type="GO" id="GO:0018845">
    <property type="term" value="F:2-hydroxychromene-2-carboxylate isomerase activity"/>
    <property type="evidence" value="ECO:0007669"/>
    <property type="project" value="UniProtKB-UniRule"/>
</dbReference>
<dbReference type="CDD" id="cd03022">
    <property type="entry name" value="DsbA_HCCA_Iso"/>
    <property type="match status" value="1"/>
</dbReference>
<dbReference type="InterPro" id="IPR014440">
    <property type="entry name" value="HCCAis_GSTk"/>
</dbReference>
<organism evidence="4 5">
    <name type="scientific">Acinetobacter septicus</name>
    <dbReference type="NCBI Taxonomy" id="465797"/>
    <lineage>
        <taxon>Bacteria</taxon>
        <taxon>Pseudomonadati</taxon>
        <taxon>Pseudomonadota</taxon>
        <taxon>Gammaproteobacteria</taxon>
        <taxon>Moraxellales</taxon>
        <taxon>Moraxellaceae</taxon>
        <taxon>Acinetobacter</taxon>
    </lineage>
</organism>
<dbReference type="SUPFAM" id="SSF52833">
    <property type="entry name" value="Thioredoxin-like"/>
    <property type="match status" value="1"/>
</dbReference>
<name>A0ABD7F788_9GAMM</name>
<dbReference type="Pfam" id="PF01323">
    <property type="entry name" value="DSBA"/>
    <property type="match status" value="1"/>
</dbReference>
<dbReference type="Gene3D" id="3.40.30.10">
    <property type="entry name" value="Glutaredoxin"/>
    <property type="match status" value="1"/>
</dbReference>
<dbReference type="PIRSF" id="PIRSF006386">
    <property type="entry name" value="HCCAis_GSTk"/>
    <property type="match status" value="1"/>
</dbReference>
<dbReference type="EC" id="5.99.1.4" evidence="1"/>
<comment type="catalytic activity">
    <reaction evidence="1">
        <text>2-hydroxychromene-2-carboxylate = (3E)-4-(2-hydroxyphenyl)-2-oxobut-3-enoate</text>
        <dbReference type="Rhea" id="RHEA:27401"/>
        <dbReference type="ChEBI" id="CHEBI:59350"/>
        <dbReference type="ChEBI" id="CHEBI:59353"/>
        <dbReference type="EC" id="5.99.1.4"/>
    </reaction>
</comment>
<keyword evidence="1 4" id="KW-0413">Isomerase</keyword>
<gene>
    <name evidence="4" type="ORF">I6L31_04910</name>
</gene>
<evidence type="ECO:0000256" key="2">
    <source>
        <dbReference type="PIRSR" id="PIRSR006386-1"/>
    </source>
</evidence>
<feature type="active site" description="Nucleophile" evidence="2">
    <location>
        <position position="12"/>
    </location>
</feature>
<evidence type="ECO:0000313" key="5">
    <source>
        <dbReference type="Proteomes" id="UP000827069"/>
    </source>
</evidence>
<evidence type="ECO:0000313" key="4">
    <source>
        <dbReference type="EMBL" id="QXZ24114.1"/>
    </source>
</evidence>
<reference evidence="4 5" key="1">
    <citation type="submission" date="2021-07" db="EMBL/GenBank/DDBJ databases">
        <title>FDA dAtabase for Regulatory Grade micrObial Sequences (FDA-ARGOS): Supporting development and validation of Infectious Disease Dx tests.</title>
        <authorList>
            <person name="Sproer C."/>
            <person name="Gronow S."/>
            <person name="Severitt S."/>
            <person name="Schroder I."/>
            <person name="Tallon L."/>
            <person name="Sadzewicz L."/>
            <person name="Zhao X."/>
            <person name="Boylan J."/>
            <person name="Ott S."/>
            <person name="Bowen H."/>
            <person name="Vavikolanu K."/>
            <person name="Mehta A."/>
            <person name="Aluvathingal J."/>
            <person name="Nadendla S."/>
            <person name="Lowell S."/>
            <person name="Myers T."/>
            <person name="Yan Y."/>
        </authorList>
    </citation>
    <scope>NUCLEOTIDE SEQUENCE [LARGE SCALE GENOMIC DNA]</scope>
    <source>
        <strain evidence="4 5">FDAARGOS_1401</strain>
    </source>
</reference>
<dbReference type="InterPro" id="IPR051924">
    <property type="entry name" value="GST_Kappa/NadH"/>
</dbReference>
<keyword evidence="5" id="KW-1185">Reference proteome</keyword>
<dbReference type="PANTHER" id="PTHR42943:SF2">
    <property type="entry name" value="GLUTATHIONE S-TRANSFERASE KAPPA 1"/>
    <property type="match status" value="1"/>
</dbReference>
<dbReference type="AlphaFoldDB" id="A0ABD7F788"/>
<evidence type="ECO:0000259" key="3">
    <source>
        <dbReference type="Pfam" id="PF01323"/>
    </source>
</evidence>
<dbReference type="EMBL" id="CP079898">
    <property type="protein sequence ID" value="QXZ24114.1"/>
    <property type="molecule type" value="Genomic_DNA"/>
</dbReference>
<dbReference type="InterPro" id="IPR036249">
    <property type="entry name" value="Thioredoxin-like_sf"/>
</dbReference>
<protein>
    <recommendedName>
        <fullName evidence="1">2-hydroxychromene-2-carboxylate isomerase</fullName>
        <ecNumber evidence="1">5.99.1.4</ecNumber>
    </recommendedName>
</protein>
<sequence length="196" mass="22742">MSGIQFWFDFASTYSYPAAMQIRQLKDEYQFSLHPFLLGTIFQKQGLNDSPFNVYPVKGQYMWRDMQRICEKLKIELNRPEIFPQNGLLAARISCQYAQSDWIFDFICEVYQANFVHGKDISQIKTIENILENMQLDSQMILDTATTAQARQALKQNGIQAEQLNIFGSPSFIVNGELFWGNDRLKDALDWSKRTG</sequence>
<comment type="similarity">
    <text evidence="1">Belongs to the GST superfamily. NadH family.</text>
</comment>
<proteinExistence type="inferred from homology"/>
<evidence type="ECO:0000256" key="1">
    <source>
        <dbReference type="PIRNR" id="PIRNR006386"/>
    </source>
</evidence>
<accession>A0ABD7F788</accession>
<dbReference type="PANTHER" id="PTHR42943">
    <property type="entry name" value="GLUTATHIONE S-TRANSFERASE KAPPA"/>
    <property type="match status" value="1"/>
</dbReference>
<dbReference type="InterPro" id="IPR044087">
    <property type="entry name" value="NahD-like"/>
</dbReference>
<dbReference type="Proteomes" id="UP000827069">
    <property type="component" value="Chromosome"/>
</dbReference>
<feature type="domain" description="DSBA-like thioredoxin" evidence="3">
    <location>
        <begin position="4"/>
        <end position="186"/>
    </location>
</feature>
<dbReference type="RefSeq" id="WP_005004954.1">
    <property type="nucleotide sequence ID" value="NZ_CP079898.1"/>
</dbReference>